<dbReference type="Gene3D" id="3.40.50.620">
    <property type="entry name" value="HUPs"/>
    <property type="match status" value="1"/>
</dbReference>
<dbReference type="PANTHER" id="PTHR23090:SF7">
    <property type="entry name" value="NH(3)-DEPENDENT NAD(+) SYNTHETASE"/>
    <property type="match status" value="1"/>
</dbReference>
<feature type="binding site" evidence="8">
    <location>
        <position position="86"/>
    </location>
    <ligand>
        <name>Mg(2+)</name>
        <dbReference type="ChEBI" id="CHEBI:18420"/>
    </ligand>
</feature>
<evidence type="ECO:0000256" key="9">
    <source>
        <dbReference type="RuleBase" id="RU003811"/>
    </source>
</evidence>
<proteinExistence type="inferred from homology"/>
<evidence type="ECO:0000259" key="11">
    <source>
        <dbReference type="Pfam" id="PF02540"/>
    </source>
</evidence>
<dbReference type="SUPFAM" id="SSF52402">
    <property type="entry name" value="Adenine nucleotide alpha hydrolases-like"/>
    <property type="match status" value="1"/>
</dbReference>
<feature type="binding site" evidence="8">
    <location>
        <position position="227"/>
    </location>
    <ligand>
        <name>ATP</name>
        <dbReference type="ChEBI" id="CHEBI:30616"/>
    </ligand>
</feature>
<evidence type="ECO:0000256" key="6">
    <source>
        <dbReference type="ARBA" id="ARBA00022842"/>
    </source>
</evidence>
<dbReference type="CDD" id="cd00553">
    <property type="entry name" value="NAD_synthase"/>
    <property type="match status" value="1"/>
</dbReference>
<evidence type="ECO:0000313" key="12">
    <source>
        <dbReference type="EMBL" id="RUO30818.1"/>
    </source>
</evidence>
<dbReference type="Pfam" id="PF02540">
    <property type="entry name" value="NAD_synthase"/>
    <property type="match status" value="1"/>
</dbReference>
<feature type="domain" description="NAD/GMP synthase" evidence="11">
    <location>
        <begin position="58"/>
        <end position="303"/>
    </location>
</feature>
<keyword evidence="7 8" id="KW-0520">NAD</keyword>
<keyword evidence="3 8" id="KW-0479">Metal-binding</keyword>
<feature type="binding site" evidence="8">
    <location>
        <position position="249"/>
    </location>
    <ligand>
        <name>ATP</name>
        <dbReference type="ChEBI" id="CHEBI:30616"/>
    </ligand>
</feature>
<dbReference type="Proteomes" id="UP000287410">
    <property type="component" value="Unassembled WGS sequence"/>
</dbReference>
<evidence type="ECO:0000256" key="5">
    <source>
        <dbReference type="ARBA" id="ARBA00022840"/>
    </source>
</evidence>
<dbReference type="NCBIfam" id="TIGR00552">
    <property type="entry name" value="nadE"/>
    <property type="match status" value="1"/>
</dbReference>
<evidence type="ECO:0000256" key="4">
    <source>
        <dbReference type="ARBA" id="ARBA00022741"/>
    </source>
</evidence>
<evidence type="ECO:0000256" key="10">
    <source>
        <dbReference type="RuleBase" id="RU003812"/>
    </source>
</evidence>
<keyword evidence="5 8" id="KW-0067">ATP-binding</keyword>
<feature type="binding site" evidence="8">
    <location>
        <position position="218"/>
    </location>
    <ligand>
        <name>deamido-NAD(+)</name>
        <dbReference type="ChEBI" id="CHEBI:58437"/>
        <note>ligand shared between two neighboring subunits</note>
    </ligand>
</feature>
<dbReference type="HAMAP" id="MF_00193">
    <property type="entry name" value="NadE_ammonia_dep"/>
    <property type="match status" value="1"/>
</dbReference>
<evidence type="ECO:0000256" key="1">
    <source>
        <dbReference type="ARBA" id="ARBA00005859"/>
    </source>
</evidence>
<accession>A0ABY0C0A5</accession>
<dbReference type="InterPro" id="IPR022310">
    <property type="entry name" value="NAD/GMP_synthase"/>
</dbReference>
<feature type="binding site" description="in other chain" evidence="8">
    <location>
        <position position="211"/>
    </location>
    <ligand>
        <name>deamido-NAD(+)</name>
        <dbReference type="ChEBI" id="CHEBI:58437"/>
        <note>ligand shared between two neighboring subunits</note>
    </ligand>
</feature>
<comment type="pathway">
    <text evidence="8">Cofactor biosynthesis; NAD(+) biosynthesis; NAD(+) from deamido-NAD(+) (ammonia route): step 1/1.</text>
</comment>
<dbReference type="EMBL" id="PIPN01000002">
    <property type="protein sequence ID" value="RUO30818.1"/>
    <property type="molecule type" value="Genomic_DNA"/>
</dbReference>
<feature type="binding site" evidence="8">
    <location>
        <position position="198"/>
    </location>
    <ligand>
        <name>ATP</name>
        <dbReference type="ChEBI" id="CHEBI:30616"/>
    </ligand>
</feature>
<gene>
    <name evidence="8" type="primary">nadE</name>
    <name evidence="12" type="ORF">CWE12_06160</name>
</gene>
<feature type="binding site" description="in other chain" evidence="8">
    <location>
        <begin position="298"/>
        <end position="299"/>
    </location>
    <ligand>
        <name>deamido-NAD(+)</name>
        <dbReference type="ChEBI" id="CHEBI:58437"/>
        <note>ligand shared between two neighboring subunits</note>
    </ligand>
</feature>
<dbReference type="NCBIfam" id="NF001979">
    <property type="entry name" value="PRK00768.1"/>
    <property type="match status" value="1"/>
</dbReference>
<name>A0ABY0C0A5_9GAMM</name>
<reference evidence="12 13" key="1">
    <citation type="journal article" date="2018" name="Front. Microbiol.">
        <title>Genome-Based Analysis Reveals the Taxonomy and Diversity of the Family Idiomarinaceae.</title>
        <authorList>
            <person name="Liu Y."/>
            <person name="Lai Q."/>
            <person name="Shao Z."/>
        </authorList>
    </citation>
    <scope>NUCLEOTIDE SEQUENCE [LARGE SCALE GENOMIC DNA]</scope>
    <source>
        <strain evidence="12 13">GBSy1</strain>
    </source>
</reference>
<comment type="caution">
    <text evidence="12">The sequence shown here is derived from an EMBL/GenBank/DDBJ whole genome shotgun (WGS) entry which is preliminary data.</text>
</comment>
<dbReference type="PANTHER" id="PTHR23090">
    <property type="entry name" value="NH 3 /GLUTAMINE-DEPENDENT NAD + SYNTHETASE"/>
    <property type="match status" value="1"/>
</dbReference>
<keyword evidence="2 8" id="KW-0436">Ligase</keyword>
<sequence>MPSSDFFIIIARHKSRIRAPRKQRSQELTVNKSINDDIQQQIITALRAQPSIDPIEEVRRRVAFLYEQIKHTGQHTLVLGISGGVDSTVAGKLAQLAVKKARREGIKDARFVAMRLPYGEQHDEDDAQLALQFIDADEVLSTNIKPASDALLDALESGGLTFGGADDRDFNMGNIKARQRMVAQYAVAGARGGLVLGTDQAAEAVTGFFTKHGDGACDVAPLTGLTKRQVRAIGTELGAADRLVGKAPTADLESLSPGKADEDALGVSYDQIDDFLEGKQVSDSAYDTITSRYKKTMHKRKLPKEPE</sequence>
<keyword evidence="6 8" id="KW-0460">Magnesium</keyword>
<organism evidence="12 13">
    <name type="scientific">Aliidiomarina sedimenti</name>
    <dbReference type="NCBI Taxonomy" id="1933879"/>
    <lineage>
        <taxon>Bacteria</taxon>
        <taxon>Pseudomonadati</taxon>
        <taxon>Pseudomonadota</taxon>
        <taxon>Gammaproteobacteria</taxon>
        <taxon>Alteromonadales</taxon>
        <taxon>Idiomarinaceae</taxon>
        <taxon>Aliidiomarina</taxon>
    </lineage>
</organism>
<evidence type="ECO:0000256" key="7">
    <source>
        <dbReference type="ARBA" id="ARBA00023027"/>
    </source>
</evidence>
<evidence type="ECO:0000256" key="8">
    <source>
        <dbReference type="HAMAP-Rule" id="MF_00193"/>
    </source>
</evidence>
<keyword evidence="4 8" id="KW-0547">Nucleotide-binding</keyword>
<dbReference type="InterPro" id="IPR003694">
    <property type="entry name" value="NAD_synthase"/>
</dbReference>
<protein>
    <recommendedName>
        <fullName evidence="8 10">NH(3)-dependent NAD(+) synthetase</fullName>
        <ecNumber evidence="8 10">6.3.1.5</ecNumber>
    </recommendedName>
</protein>
<evidence type="ECO:0000256" key="3">
    <source>
        <dbReference type="ARBA" id="ARBA00022723"/>
    </source>
</evidence>
<keyword evidence="13" id="KW-1185">Reference proteome</keyword>
<evidence type="ECO:0000313" key="13">
    <source>
        <dbReference type="Proteomes" id="UP000287410"/>
    </source>
</evidence>
<comment type="subunit">
    <text evidence="8">Homodimer.</text>
</comment>
<dbReference type="InterPro" id="IPR022926">
    <property type="entry name" value="NH(3)-dep_NAD(+)_synth"/>
</dbReference>
<feature type="binding site" description="in other chain" evidence="8">
    <location>
        <position position="178"/>
    </location>
    <ligand>
        <name>deamido-NAD(+)</name>
        <dbReference type="ChEBI" id="CHEBI:58437"/>
        <note>ligand shared between two neighboring subunits</note>
    </ligand>
</feature>
<comment type="function">
    <text evidence="8">Catalyzes the ATP-dependent amidation of deamido-NAD to form NAD. Uses ammonia as a nitrogen source.</text>
</comment>
<dbReference type="EC" id="6.3.1.5" evidence="8 10"/>
<evidence type="ECO:0000256" key="2">
    <source>
        <dbReference type="ARBA" id="ARBA00022598"/>
    </source>
</evidence>
<dbReference type="InterPro" id="IPR014729">
    <property type="entry name" value="Rossmann-like_a/b/a_fold"/>
</dbReference>
<feature type="binding site" evidence="8">
    <location>
        <begin position="80"/>
        <end position="87"/>
    </location>
    <ligand>
        <name>ATP</name>
        <dbReference type="ChEBI" id="CHEBI:30616"/>
    </ligand>
</feature>
<feature type="binding site" evidence="8">
    <location>
        <position position="203"/>
    </location>
    <ligand>
        <name>Mg(2+)</name>
        <dbReference type="ChEBI" id="CHEBI:18420"/>
    </ligand>
</feature>
<comment type="catalytic activity">
    <reaction evidence="8 10">
        <text>deamido-NAD(+) + NH4(+) + ATP = AMP + diphosphate + NAD(+) + H(+)</text>
        <dbReference type="Rhea" id="RHEA:21188"/>
        <dbReference type="ChEBI" id="CHEBI:15378"/>
        <dbReference type="ChEBI" id="CHEBI:28938"/>
        <dbReference type="ChEBI" id="CHEBI:30616"/>
        <dbReference type="ChEBI" id="CHEBI:33019"/>
        <dbReference type="ChEBI" id="CHEBI:57540"/>
        <dbReference type="ChEBI" id="CHEBI:58437"/>
        <dbReference type="ChEBI" id="CHEBI:456215"/>
        <dbReference type="EC" id="6.3.1.5"/>
    </reaction>
</comment>
<comment type="similarity">
    <text evidence="1 8 9">Belongs to the NAD synthetase family.</text>
</comment>